<dbReference type="PANTHER" id="PTHR48111">
    <property type="entry name" value="REGULATOR OF RPOS"/>
    <property type="match status" value="1"/>
</dbReference>
<evidence type="ECO:0000313" key="11">
    <source>
        <dbReference type="Proteomes" id="UP001138997"/>
    </source>
</evidence>
<evidence type="ECO:0000256" key="4">
    <source>
        <dbReference type="ARBA" id="ARBA00023163"/>
    </source>
</evidence>
<proteinExistence type="predicted"/>
<dbReference type="GO" id="GO:0000976">
    <property type="term" value="F:transcription cis-regulatory region binding"/>
    <property type="evidence" value="ECO:0007669"/>
    <property type="project" value="TreeGrafter"/>
</dbReference>
<evidence type="ECO:0000256" key="5">
    <source>
        <dbReference type="ARBA" id="ARBA00041201"/>
    </source>
</evidence>
<accession>A0A9X1T1R1</accession>
<dbReference type="SUPFAM" id="SSF46894">
    <property type="entry name" value="C-terminal effector domain of the bipartite response regulators"/>
    <property type="match status" value="1"/>
</dbReference>
<evidence type="ECO:0000256" key="1">
    <source>
        <dbReference type="ARBA" id="ARBA00022553"/>
    </source>
</evidence>
<reference evidence="10" key="1">
    <citation type="submission" date="2021-11" db="EMBL/GenBank/DDBJ databases">
        <title>Streptomyces corallinus and Kineosporia corallina sp. nov., two new coral-derived marine actinobacteria.</title>
        <authorList>
            <person name="Buangrab K."/>
            <person name="Sutthacheep M."/>
            <person name="Yeemin T."/>
            <person name="Harunari E."/>
            <person name="Igarashi Y."/>
            <person name="Sripreechasak P."/>
            <person name="Kanchanasin P."/>
            <person name="Tanasupawat S."/>
            <person name="Phongsopitanun W."/>
        </authorList>
    </citation>
    <scope>NUCLEOTIDE SEQUENCE</scope>
    <source>
        <strain evidence="10">JCM 31032</strain>
    </source>
</reference>
<dbReference type="RefSeq" id="WP_231445817.1">
    <property type="nucleotide sequence ID" value="NZ_JAJOMB010000013.1"/>
</dbReference>
<gene>
    <name evidence="10" type="ORF">LR394_23625</name>
</gene>
<dbReference type="CDD" id="cd00383">
    <property type="entry name" value="trans_reg_C"/>
    <property type="match status" value="1"/>
</dbReference>
<feature type="domain" description="Response regulatory" evidence="8">
    <location>
        <begin position="2"/>
        <end position="114"/>
    </location>
</feature>
<feature type="modified residue" description="4-aspartylphosphate" evidence="6">
    <location>
        <position position="50"/>
    </location>
</feature>
<name>A0A9X1T1R1_9ACTN</name>
<dbReference type="SMART" id="SM00448">
    <property type="entry name" value="REC"/>
    <property type="match status" value="1"/>
</dbReference>
<evidence type="ECO:0000256" key="6">
    <source>
        <dbReference type="PROSITE-ProRule" id="PRU00169"/>
    </source>
</evidence>
<dbReference type="SMART" id="SM00862">
    <property type="entry name" value="Trans_reg_C"/>
    <property type="match status" value="1"/>
</dbReference>
<keyword evidence="2" id="KW-0805">Transcription regulation</keyword>
<evidence type="ECO:0000256" key="2">
    <source>
        <dbReference type="ARBA" id="ARBA00023015"/>
    </source>
</evidence>
<dbReference type="PROSITE" id="PS51755">
    <property type="entry name" value="OMPR_PHOB"/>
    <property type="match status" value="1"/>
</dbReference>
<feature type="DNA-binding region" description="OmpR/PhoB-type" evidence="7">
    <location>
        <begin position="153"/>
        <end position="249"/>
    </location>
</feature>
<dbReference type="PANTHER" id="PTHR48111:SF72">
    <property type="entry name" value="SENSORY TRANSDUCTION PROTEIN REGX3"/>
    <property type="match status" value="1"/>
</dbReference>
<keyword evidence="3 7" id="KW-0238">DNA-binding</keyword>
<dbReference type="EMBL" id="JAJOMB010000013">
    <property type="protein sequence ID" value="MCD5313903.1"/>
    <property type="molecule type" value="Genomic_DNA"/>
</dbReference>
<keyword evidence="11" id="KW-1185">Reference proteome</keyword>
<dbReference type="Pfam" id="PF00486">
    <property type="entry name" value="Trans_reg_C"/>
    <property type="match status" value="1"/>
</dbReference>
<dbReference type="GO" id="GO:0005829">
    <property type="term" value="C:cytosol"/>
    <property type="evidence" value="ECO:0007669"/>
    <property type="project" value="TreeGrafter"/>
</dbReference>
<dbReference type="AlphaFoldDB" id="A0A9X1T1R1"/>
<organism evidence="10 11">
    <name type="scientific">Kineosporia babensis</name>
    <dbReference type="NCBI Taxonomy" id="499548"/>
    <lineage>
        <taxon>Bacteria</taxon>
        <taxon>Bacillati</taxon>
        <taxon>Actinomycetota</taxon>
        <taxon>Actinomycetes</taxon>
        <taxon>Kineosporiales</taxon>
        <taxon>Kineosporiaceae</taxon>
        <taxon>Kineosporia</taxon>
    </lineage>
</organism>
<dbReference type="Gene3D" id="6.10.250.690">
    <property type="match status" value="1"/>
</dbReference>
<keyword evidence="1 6" id="KW-0597">Phosphoprotein</keyword>
<evidence type="ECO:0000259" key="8">
    <source>
        <dbReference type="PROSITE" id="PS50110"/>
    </source>
</evidence>
<dbReference type="Proteomes" id="UP001138997">
    <property type="component" value="Unassembled WGS sequence"/>
</dbReference>
<dbReference type="GO" id="GO:0032993">
    <property type="term" value="C:protein-DNA complex"/>
    <property type="evidence" value="ECO:0007669"/>
    <property type="project" value="TreeGrafter"/>
</dbReference>
<dbReference type="Gene3D" id="3.40.50.2300">
    <property type="match status" value="1"/>
</dbReference>
<keyword evidence="4" id="KW-0804">Transcription</keyword>
<evidence type="ECO:0000256" key="3">
    <source>
        <dbReference type="ARBA" id="ARBA00023125"/>
    </source>
</evidence>
<dbReference type="PROSITE" id="PS50110">
    <property type="entry name" value="RESPONSE_REGULATORY"/>
    <property type="match status" value="1"/>
</dbReference>
<comment type="caution">
    <text evidence="10">The sequence shown here is derived from an EMBL/GenBank/DDBJ whole genome shotgun (WGS) entry which is preliminary data.</text>
</comment>
<sequence>MRVLLVEDDARLGAALSDVLRVHGMEVEHVTTARAALARLTPQTEAVVLDLGLPDRDGFEVCSRIRRTHDVPILMATARSDLTARVHGLNLGADDYLVKPYDVRELLARLHAVSRRSRRELVGANVGAAAAGEVGEEPELKTFVGTDAAPVTEPVPLSPDEVVIDVGSRTVVKGGKSIALTRKEFDLLALLARHPGVVFRREQIISEVWQSTWDGCGRTLEVHVAAVRSKTGSPRLIETVRGVGYRLAIGAASSTWS</sequence>
<dbReference type="SUPFAM" id="SSF52172">
    <property type="entry name" value="CheY-like"/>
    <property type="match status" value="1"/>
</dbReference>
<dbReference type="InterPro" id="IPR016032">
    <property type="entry name" value="Sig_transdc_resp-reg_C-effctor"/>
</dbReference>
<evidence type="ECO:0000259" key="9">
    <source>
        <dbReference type="PROSITE" id="PS51755"/>
    </source>
</evidence>
<protein>
    <recommendedName>
        <fullName evidence="5">Sensory transduction protein RegX3</fullName>
    </recommendedName>
</protein>
<feature type="domain" description="OmpR/PhoB-type" evidence="9">
    <location>
        <begin position="153"/>
        <end position="249"/>
    </location>
</feature>
<dbReference type="InterPro" id="IPR039420">
    <property type="entry name" value="WalR-like"/>
</dbReference>
<dbReference type="Pfam" id="PF00072">
    <property type="entry name" value="Response_reg"/>
    <property type="match status" value="1"/>
</dbReference>
<evidence type="ECO:0000313" key="10">
    <source>
        <dbReference type="EMBL" id="MCD5313903.1"/>
    </source>
</evidence>
<dbReference type="GO" id="GO:0006355">
    <property type="term" value="P:regulation of DNA-templated transcription"/>
    <property type="evidence" value="ECO:0007669"/>
    <property type="project" value="InterPro"/>
</dbReference>
<evidence type="ECO:0000256" key="7">
    <source>
        <dbReference type="PROSITE-ProRule" id="PRU01091"/>
    </source>
</evidence>
<dbReference type="InterPro" id="IPR011006">
    <property type="entry name" value="CheY-like_superfamily"/>
</dbReference>
<dbReference type="Gene3D" id="1.10.10.10">
    <property type="entry name" value="Winged helix-like DNA-binding domain superfamily/Winged helix DNA-binding domain"/>
    <property type="match status" value="1"/>
</dbReference>
<dbReference type="InterPro" id="IPR001867">
    <property type="entry name" value="OmpR/PhoB-type_DNA-bd"/>
</dbReference>
<dbReference type="InterPro" id="IPR036388">
    <property type="entry name" value="WH-like_DNA-bd_sf"/>
</dbReference>
<dbReference type="InterPro" id="IPR001789">
    <property type="entry name" value="Sig_transdc_resp-reg_receiver"/>
</dbReference>
<dbReference type="GO" id="GO:0000156">
    <property type="term" value="F:phosphorelay response regulator activity"/>
    <property type="evidence" value="ECO:0007669"/>
    <property type="project" value="TreeGrafter"/>
</dbReference>